<proteinExistence type="predicted"/>
<evidence type="ECO:0000313" key="2">
    <source>
        <dbReference type="Proteomes" id="UP001239111"/>
    </source>
</evidence>
<dbReference type="Proteomes" id="UP001239111">
    <property type="component" value="Chromosome 2"/>
</dbReference>
<protein>
    <submittedName>
        <fullName evidence="1">Uncharacterized protein</fullName>
    </submittedName>
</protein>
<accession>A0ACC2PBR2</accession>
<comment type="caution">
    <text evidence="1">The sequence shown here is derived from an EMBL/GenBank/DDBJ whole genome shotgun (WGS) entry which is preliminary data.</text>
</comment>
<gene>
    <name evidence="1" type="ORF">QAD02_016673</name>
</gene>
<dbReference type="EMBL" id="CM056742">
    <property type="protein sequence ID" value="KAJ8680886.1"/>
    <property type="molecule type" value="Genomic_DNA"/>
</dbReference>
<evidence type="ECO:0000313" key="1">
    <source>
        <dbReference type="EMBL" id="KAJ8680886.1"/>
    </source>
</evidence>
<organism evidence="1 2">
    <name type="scientific">Eretmocerus hayati</name>
    <dbReference type="NCBI Taxonomy" id="131215"/>
    <lineage>
        <taxon>Eukaryota</taxon>
        <taxon>Metazoa</taxon>
        <taxon>Ecdysozoa</taxon>
        <taxon>Arthropoda</taxon>
        <taxon>Hexapoda</taxon>
        <taxon>Insecta</taxon>
        <taxon>Pterygota</taxon>
        <taxon>Neoptera</taxon>
        <taxon>Endopterygota</taxon>
        <taxon>Hymenoptera</taxon>
        <taxon>Apocrita</taxon>
        <taxon>Proctotrupomorpha</taxon>
        <taxon>Chalcidoidea</taxon>
        <taxon>Aphelinidae</taxon>
        <taxon>Aphelininae</taxon>
        <taxon>Eretmocerus</taxon>
    </lineage>
</organism>
<name>A0ACC2PBR2_9HYME</name>
<keyword evidence="2" id="KW-1185">Reference proteome</keyword>
<reference evidence="1" key="1">
    <citation type="submission" date="2023-04" db="EMBL/GenBank/DDBJ databases">
        <title>A chromosome-level genome assembly of the parasitoid wasp Eretmocerus hayati.</title>
        <authorList>
            <person name="Zhong Y."/>
            <person name="Liu S."/>
            <person name="Liu Y."/>
        </authorList>
    </citation>
    <scope>NUCLEOTIDE SEQUENCE</scope>
    <source>
        <strain evidence="1">ZJU_SS_LIU_2023</strain>
    </source>
</reference>
<sequence>MEDSFDIYADLDNLDVDQVKSDSDSEERFLRKSQAYIESLRADIANLQEQIKALQKINNNVEVNFSSLLKTAKAEIIRKDKQIAELRSKNDALAFRRDKRHQNRVQNYPPAPRGNPISERNHYTGAGNQEDAHIPSLLHLPYPDQKQVHMNEDASYNNIPDDGYIAYTKNNYLQRPSSDESEDETKTDGMDFKKTVFGERLHNRLMEEREAERKTREEQASMKSTQHVVEGMKKEVKDTKPEETSSNASSDKENLAAVNKPPQLAFKVNDPRKPSDSLLKMDDHSYYKIKEEDELRTTTPEYQDEKKDIRAQINDRKNSPSGRNHTHDNNASSGPPMSCKVVKDECEDAKMHAAPSQDPKKDSHVHDDDENEYIPLPLRNLKSREQHQHADYRDQSRYNPNRFNDNYRHNRRDDSDAYRRRHDHAGSSDIHRARQDDRCNRRNSRERNGHRVNERSRSRYRTKESDKGLKERSRSRPQREEDDLRSRERGRSRHGVNENGTRDRSRSRHQRRGDVHCSRQRSRSRHEIKEIHQQPQNRNSSRHRIKETNSSEKDMDQKNHLVAEEMRKIEKSDYKQSLGTEKKSAVSFGSKDRNSSERGMRGRNQSCEEKEKRRINPEHKRDHHSKERSSSRHTSKETDSSAIEMDNNSHPMKVQFKKDVRLENQVQNSEEKTTSRHHNKEIDSSERKIDERKRPSPDEAKKLKNSEHKPDHLSERSSKRFTGKDTDFSKIETVDSAAEKDIRKNDNPEHKENDHTKEMITSRRSSKEVNQSGGEMNKICSFERETKRHKKSEHKSKHSPKKMKREKDSKGCKTSDDLHNHKEYKDKVKTPKRKRLSNSEERSHDLSKRQKISSSHQPQKNLFCDESKSGSKEINSSDLELERLRILKLLEADENEPEIQDSKSKEDITKSSSTITKNDNTISCDPANKKERTKINMTEYLERKRVTLNSTSTPSPDHSTLGQIENVCIDDAEKSIESTLSKMDAIEVSTKSLEPTQLGIDEIEDGEILDSPNPKLKNSSSHSSLPSPKVLNQDEADGKSKDKLTSQEKKQNVGKSVKKALEDNRNNENAKVITCKAQDQSKEVIDEKNYNKCDRKISEENSKNVSILRTVLESKSQDVVKGSGREDQDGNKAKRFSSDEPIQIVIESESRRRTRSGGLRGNINEAGIIPEASKRSYEMMSTRQKTQKALKCAQECKKSDPAAKTLLGSSQINDIGSMEQKVQHDQKKKNVENAVSDNHADRDHNLSPKHDALTKRTGHDRTISTEEVPHKDLPNSITSSNSNKKNVPPIVEGAQNIVYVKQRRRRSRVLGDSENKIPVNRSIKNETTSSPIHKRDGELNTSNSSSNESPQIKSPQNSIQDIEKSTKSGSKSEPEVKICANQNNEIPKQDLTGVANTVTVESKTEVMSDNISSRVDKPRESNEEALSKKLTKPVMNSQDPPKCEPVDGEAKTCPKLPPAGIVIYCKRRRRRAQLSDSR</sequence>